<dbReference type="PANTHER" id="PTHR43157:SF31">
    <property type="entry name" value="PHOSPHATIDYLINOSITOL-GLYCAN BIOSYNTHESIS CLASS F PROTEIN"/>
    <property type="match status" value="1"/>
</dbReference>
<dbReference type="PANTHER" id="PTHR43157">
    <property type="entry name" value="PHOSPHATIDYLINOSITOL-GLYCAN BIOSYNTHESIS CLASS F PROTEIN-RELATED"/>
    <property type="match status" value="1"/>
</dbReference>
<organism evidence="3 4">
    <name type="scientific">Corallococcus macrosporus DSM 14697</name>
    <dbReference type="NCBI Taxonomy" id="1189310"/>
    <lineage>
        <taxon>Bacteria</taxon>
        <taxon>Pseudomonadati</taxon>
        <taxon>Myxococcota</taxon>
        <taxon>Myxococcia</taxon>
        <taxon>Myxococcales</taxon>
        <taxon>Cystobacterineae</taxon>
        <taxon>Myxococcaceae</taxon>
        <taxon>Corallococcus</taxon>
    </lineage>
</organism>
<dbReference type="KEGG" id="mmas:MYMAC_005915"/>
<gene>
    <name evidence="3" type="ORF">MYMAC_005915</name>
</gene>
<accession>A0A250K2Z7</accession>
<dbReference type="EMBL" id="CP022203">
    <property type="protein sequence ID" value="ATB50260.1"/>
    <property type="molecule type" value="Genomic_DNA"/>
</dbReference>
<sequence>MAGEQLGQPGDDEIARDDDGKLHTHPSTQHTPRLKDINNAAVMTPPNRQATSDGLELQFGTNYLGHFAPTAHLMPLLRTSIAAHPGISHTQLLHNAPGRWSAAGIMRTLFWFMFQPASQGALPTLFAATSPEARGGVYYGPGKHSPTSAGRLADPSAKGALPARWAAPLDAVGRSTALPEKRMPLRSSAFLFIAVAGLLGCRGSPSQWPEGHAAMTDTSPTKVEPAVTAASALADSAKALAGTWTCHGDVHGPGGASPSEVTLDVRPDLDKAWLRTEFVVLSGDYKYKFTAYRTFDAAASKWVNLIVDNLGGQASSSSMDGHVWLGEASGPMGEVRIRDTERLVSPGVLEMRGQYSLNGQDWSTGYELSCKQ</sequence>
<protein>
    <submittedName>
        <fullName evidence="3">Uncharacterized protein</fullName>
    </submittedName>
</protein>
<dbReference type="SUPFAM" id="SSF51735">
    <property type="entry name" value="NAD(P)-binding Rossmann-fold domains"/>
    <property type="match status" value="1"/>
</dbReference>
<dbReference type="Gene3D" id="3.40.50.720">
    <property type="entry name" value="NAD(P)-binding Rossmann-like Domain"/>
    <property type="match status" value="2"/>
</dbReference>
<evidence type="ECO:0000313" key="4">
    <source>
        <dbReference type="Proteomes" id="UP000217343"/>
    </source>
</evidence>
<dbReference type="GO" id="GO:0016491">
    <property type="term" value="F:oxidoreductase activity"/>
    <property type="evidence" value="ECO:0007669"/>
    <property type="project" value="UniProtKB-KW"/>
</dbReference>
<keyword evidence="1" id="KW-0560">Oxidoreductase</keyword>
<evidence type="ECO:0000313" key="3">
    <source>
        <dbReference type="EMBL" id="ATB50260.1"/>
    </source>
</evidence>
<dbReference type="AlphaFoldDB" id="A0A250K2Z7"/>
<dbReference type="Proteomes" id="UP000217343">
    <property type="component" value="Chromosome"/>
</dbReference>
<dbReference type="InterPro" id="IPR036291">
    <property type="entry name" value="NAD(P)-bd_dom_sf"/>
</dbReference>
<evidence type="ECO:0000256" key="2">
    <source>
        <dbReference type="SAM" id="MobiDB-lite"/>
    </source>
</evidence>
<proteinExistence type="predicted"/>
<reference evidence="3 4" key="1">
    <citation type="submission" date="2017-06" db="EMBL/GenBank/DDBJ databases">
        <title>Sequencing and comparative analysis of myxobacterial genomes.</title>
        <authorList>
            <person name="Rupp O."/>
            <person name="Goesmann A."/>
            <person name="Sogaard-Andersen L."/>
        </authorList>
    </citation>
    <scope>NUCLEOTIDE SEQUENCE [LARGE SCALE GENOMIC DNA]</scope>
    <source>
        <strain evidence="3 4">DSM 14697</strain>
    </source>
</reference>
<name>A0A250K2Z7_9BACT</name>
<keyword evidence="4" id="KW-1185">Reference proteome</keyword>
<evidence type="ECO:0000256" key="1">
    <source>
        <dbReference type="ARBA" id="ARBA00023002"/>
    </source>
</evidence>
<feature type="region of interest" description="Disordered" evidence="2">
    <location>
        <begin position="1"/>
        <end position="32"/>
    </location>
</feature>